<dbReference type="Gene3D" id="1.10.3420.10">
    <property type="entry name" value="putative ntp pyrophosphohydrolase like domain"/>
    <property type="match status" value="2"/>
</dbReference>
<name>A0A1V0SG17_9VIRU</name>
<organism evidence="1">
    <name type="scientific">Hokovirus HKV1</name>
    <dbReference type="NCBI Taxonomy" id="1977638"/>
    <lineage>
        <taxon>Viruses</taxon>
        <taxon>Varidnaviria</taxon>
        <taxon>Bamfordvirae</taxon>
        <taxon>Nucleocytoviricota</taxon>
        <taxon>Megaviricetes</taxon>
        <taxon>Imitervirales</taxon>
        <taxon>Mimiviridae</taxon>
        <taxon>Klosneuvirinae</taxon>
        <taxon>Hokovirus</taxon>
    </lineage>
</organism>
<accession>A0A1V0SG17</accession>
<dbReference type="Pfam" id="PF01503">
    <property type="entry name" value="PRA-PH"/>
    <property type="match status" value="1"/>
</dbReference>
<reference evidence="1" key="1">
    <citation type="journal article" date="2017" name="Science">
        <title>Giant viruses with an expanded complement of translation system components.</title>
        <authorList>
            <person name="Schulz F."/>
            <person name="Yutin N."/>
            <person name="Ivanova N.N."/>
            <person name="Ortega D.R."/>
            <person name="Lee T.K."/>
            <person name="Vierheilig J."/>
            <person name="Daims H."/>
            <person name="Horn M."/>
            <person name="Wagner M."/>
            <person name="Jensen G.J."/>
            <person name="Kyrpides N.C."/>
            <person name="Koonin E.V."/>
            <person name="Woyke T."/>
        </authorList>
    </citation>
    <scope>NUCLEOTIDE SEQUENCE</scope>
    <source>
        <strain evidence="1">HKV1</strain>
    </source>
</reference>
<dbReference type="InterPro" id="IPR023292">
    <property type="entry name" value="NTP_PyroPHydrolase-like_dom_sf"/>
</dbReference>
<gene>
    <name evidence="1" type="ORF">Hokovirus_2_189</name>
</gene>
<evidence type="ECO:0000313" key="1">
    <source>
        <dbReference type="EMBL" id="ARF10662.1"/>
    </source>
</evidence>
<keyword evidence="1" id="KW-0378">Hydrolase</keyword>
<proteinExistence type="predicted"/>
<dbReference type="EMBL" id="KY684104">
    <property type="protein sequence ID" value="ARF10662.1"/>
    <property type="molecule type" value="Genomic_DNA"/>
</dbReference>
<dbReference type="GO" id="GO:0016787">
    <property type="term" value="F:hydrolase activity"/>
    <property type="evidence" value="ECO:0007669"/>
    <property type="project" value="UniProtKB-KW"/>
</dbReference>
<sequence length="262" mass="30212">MLSNYEKVVHFNKSCDILVNDTPQYNIFNEDPALIRYRVQLISEEIKETRQGFNKLDPVEIADGIADILYVTYGKGCSIGSNCDVMFKSLYGNKQSELLSNFAISKPYYEDFINKNNVSNESRLGYLIWSMENDLALLKTLVSLCNFTGVEIALCNIILKCYMIGYLIDIDVDHIFDLVHEANMSKVCKTEEEAIETVNKYKKDLEQDPEFPYLFPDYKLSSNKLYYIIYNNDTRPNAKFGGKILKSINWKEADLTPYVSHI</sequence>
<dbReference type="CDD" id="cd11530">
    <property type="entry name" value="NTP-PPase_DR2231_like"/>
    <property type="match status" value="1"/>
</dbReference>
<dbReference type="InterPro" id="IPR021130">
    <property type="entry name" value="PRib-ATP_PPHydrolase-like"/>
</dbReference>
<dbReference type="InterPro" id="IPR033653">
    <property type="entry name" value="NTP-PPase_DR2231-like"/>
</dbReference>
<protein>
    <submittedName>
        <fullName evidence="1">Phosphoribosyl-ATP pyrophosphohydrolase</fullName>
    </submittedName>
</protein>